<dbReference type="InterPro" id="IPR042099">
    <property type="entry name" value="ANL_N_sf"/>
</dbReference>
<feature type="region of interest" description="Disordered" evidence="3">
    <location>
        <begin position="503"/>
        <end position="556"/>
    </location>
</feature>
<dbReference type="GO" id="GO:0005737">
    <property type="term" value="C:cytoplasm"/>
    <property type="evidence" value="ECO:0007669"/>
    <property type="project" value="TreeGrafter"/>
</dbReference>
<feature type="region of interest" description="Disordered" evidence="3">
    <location>
        <begin position="1"/>
        <end position="20"/>
    </location>
</feature>
<protein>
    <submittedName>
        <fullName evidence="5">PhsA</fullName>
    </submittedName>
</protein>
<dbReference type="SUPFAM" id="SSF56801">
    <property type="entry name" value="Acetyl-CoA synthetase-like"/>
    <property type="match status" value="1"/>
</dbReference>
<gene>
    <name evidence="5" type="primary">phsA</name>
</gene>
<dbReference type="Gene3D" id="1.10.1200.10">
    <property type="entry name" value="ACP-like"/>
    <property type="match status" value="1"/>
</dbReference>
<dbReference type="Gene3D" id="3.40.50.12780">
    <property type="entry name" value="N-terminal domain of ligase-like"/>
    <property type="match status" value="1"/>
</dbReference>
<dbReference type="InterPro" id="IPR009081">
    <property type="entry name" value="PP-bd_ACP"/>
</dbReference>
<dbReference type="EMBL" id="KP026916">
    <property type="protein sequence ID" value="AKN91126.1"/>
    <property type="molecule type" value="Genomic_DNA"/>
</dbReference>
<dbReference type="Gene3D" id="3.30.300.30">
    <property type="match status" value="1"/>
</dbReference>
<dbReference type="InterPro" id="IPR025110">
    <property type="entry name" value="AMP-bd_C"/>
</dbReference>
<dbReference type="Pfam" id="PF00501">
    <property type="entry name" value="AMP-binding"/>
    <property type="match status" value="1"/>
</dbReference>
<dbReference type="InterPro" id="IPR000873">
    <property type="entry name" value="AMP-dep_synth/lig_dom"/>
</dbReference>
<dbReference type="Pfam" id="PF13193">
    <property type="entry name" value="AMP-binding_C"/>
    <property type="match status" value="1"/>
</dbReference>
<dbReference type="PROSITE" id="PS50075">
    <property type="entry name" value="CARRIER"/>
    <property type="match status" value="1"/>
</dbReference>
<dbReference type="Pfam" id="PF00550">
    <property type="entry name" value="PP-binding"/>
    <property type="match status" value="1"/>
</dbReference>
<feature type="compositionally biased region" description="Polar residues" evidence="3">
    <location>
        <begin position="1"/>
        <end position="15"/>
    </location>
</feature>
<dbReference type="GO" id="GO:0044550">
    <property type="term" value="P:secondary metabolite biosynthetic process"/>
    <property type="evidence" value="ECO:0007669"/>
    <property type="project" value="TreeGrafter"/>
</dbReference>
<dbReference type="GO" id="GO:0017000">
    <property type="term" value="P:antibiotic biosynthetic process"/>
    <property type="evidence" value="ECO:0007669"/>
    <property type="project" value="UniProtKB-ARBA"/>
</dbReference>
<keyword evidence="2" id="KW-0597">Phosphoprotein</keyword>
<evidence type="ECO:0000313" key="5">
    <source>
        <dbReference type="EMBL" id="AKN91126.1"/>
    </source>
</evidence>
<evidence type="ECO:0000259" key="4">
    <source>
        <dbReference type="PROSITE" id="PS50075"/>
    </source>
</evidence>
<sequence length="634" mass="65342">MTVATSGEASGSTGRPPSCPVVAEFEHQVRTGPDRPAVVLPGGTVGYRELGARADAIARALTDRRGEGTEPVPLMVLDPAWMLAACLGVLKAGKFYVPLNPHHPAARNRELLDRLGAALVVTDAPGVPEPLTDATVLRIADLDVRPGTPGPPDAATGPDEWAYALYTSGSTGLPKGILQNRADMRQNVERHAALGIGPHDRVTLINADGFVAAVSNPYMALLNGAALVPYSFQGDGVHDLVERLDEAGVTVYYSFPSFLRQAATVAEGRTASRVRLAYLGGESVHRSDVLAARRLFPAATIAVGLNSTETGLTRLHLIPPDTAVPDPVPVGGPVPGVEVRVETASGRSADVGEAGRIVVRSPYLHGAEWTAEGPRPLAEPVPGAGPGGGPARLEFRTGDRGQLDAAGLLVHLGRADGMVKVRGYRVETIEVESAVSAVTGVAEVAVVPYQAADAETELAAYVVAKDPDLTEAGLRRALAGTLPAHLVPAAVLVVPRLPRTRNGKIDRKALPDPVTASSSGGAATATPAAGPAPAPATAASTALAPPAAGSDAGSDDRRGQVIAQVADIWSDVLGAGPVMAGDDFFSLGGTSISALRVVSRIRKEFGVPLKLAVIFETPSLEAVAESVLRGLDDA</sequence>
<evidence type="ECO:0000256" key="2">
    <source>
        <dbReference type="ARBA" id="ARBA00022553"/>
    </source>
</evidence>
<name>A0A0M3WNK6_STRHY</name>
<dbReference type="SUPFAM" id="SSF47336">
    <property type="entry name" value="ACP-like"/>
    <property type="match status" value="1"/>
</dbReference>
<dbReference type="GO" id="GO:0031177">
    <property type="term" value="F:phosphopantetheine binding"/>
    <property type="evidence" value="ECO:0007669"/>
    <property type="project" value="InterPro"/>
</dbReference>
<dbReference type="InterPro" id="IPR036736">
    <property type="entry name" value="ACP-like_sf"/>
</dbReference>
<dbReference type="PANTHER" id="PTHR45527">
    <property type="entry name" value="NONRIBOSOMAL PEPTIDE SYNTHETASE"/>
    <property type="match status" value="1"/>
</dbReference>
<evidence type="ECO:0000256" key="1">
    <source>
        <dbReference type="ARBA" id="ARBA00022450"/>
    </source>
</evidence>
<feature type="domain" description="Carrier" evidence="4">
    <location>
        <begin position="556"/>
        <end position="631"/>
    </location>
</feature>
<dbReference type="AlphaFoldDB" id="A0A0M3WNK6"/>
<dbReference type="InterPro" id="IPR020806">
    <property type="entry name" value="PKS_PP-bd"/>
</dbReference>
<feature type="compositionally biased region" description="Low complexity" evidence="3">
    <location>
        <begin position="515"/>
        <end position="550"/>
    </location>
</feature>
<evidence type="ECO:0000256" key="3">
    <source>
        <dbReference type="SAM" id="MobiDB-lite"/>
    </source>
</evidence>
<dbReference type="GO" id="GO:0043041">
    <property type="term" value="P:amino acid activation for nonribosomal peptide biosynthetic process"/>
    <property type="evidence" value="ECO:0007669"/>
    <property type="project" value="TreeGrafter"/>
</dbReference>
<proteinExistence type="predicted"/>
<dbReference type="SMART" id="SM00823">
    <property type="entry name" value="PKS_PP"/>
    <property type="match status" value="1"/>
</dbReference>
<accession>A0A0M3WNK6</accession>
<dbReference type="InterPro" id="IPR045851">
    <property type="entry name" value="AMP-bd_C_sf"/>
</dbReference>
<dbReference type="PANTHER" id="PTHR45527:SF1">
    <property type="entry name" value="FATTY ACID SYNTHASE"/>
    <property type="match status" value="1"/>
</dbReference>
<organism evidence="5">
    <name type="scientific">Streptomyces hygroscopicus</name>
    <dbReference type="NCBI Taxonomy" id="1912"/>
    <lineage>
        <taxon>Bacteria</taxon>
        <taxon>Bacillati</taxon>
        <taxon>Actinomycetota</taxon>
        <taxon>Actinomycetes</taxon>
        <taxon>Kitasatosporales</taxon>
        <taxon>Streptomycetaceae</taxon>
        <taxon>Streptomyces</taxon>
        <taxon>Streptomyces violaceusniger group</taxon>
    </lineage>
</organism>
<reference evidence="5" key="1">
    <citation type="journal article" date="2015" name="J. Antibiot.">
        <title>Conserved biosynthetic pathways for phosalacine, bialaphos and newly discovered phosphonic acid natural products.</title>
        <authorList>
            <person name="Blodgett J.A.V."/>
            <person name="Zhang J.K."/>
            <person name="Yu X."/>
            <person name="Metcalf W.W."/>
        </authorList>
    </citation>
    <scope>NUCLEOTIDE SEQUENCE</scope>
    <source>
        <strain evidence="5">ATCC 21705</strain>
    </source>
</reference>
<keyword evidence="1" id="KW-0596">Phosphopantetheine</keyword>